<evidence type="ECO:0000256" key="1">
    <source>
        <dbReference type="ARBA" id="ARBA00004418"/>
    </source>
</evidence>
<dbReference type="InterPro" id="IPR031680">
    <property type="entry name" value="Hepar_II_III_N"/>
</dbReference>
<dbReference type="InterPro" id="IPR012480">
    <property type="entry name" value="Hepar_II_III_C"/>
</dbReference>
<dbReference type="PANTHER" id="PTHR39210">
    <property type="entry name" value="HEPARIN-SULFATE LYASE"/>
    <property type="match status" value="1"/>
</dbReference>
<keyword evidence="3" id="KW-0574">Periplasm</keyword>
<dbReference type="Pfam" id="PF16889">
    <property type="entry name" value="Hepar_II_III_N"/>
    <property type="match status" value="1"/>
</dbReference>
<evidence type="ECO:0000256" key="2">
    <source>
        <dbReference type="ARBA" id="ARBA00022729"/>
    </source>
</evidence>
<dbReference type="GO" id="GO:0042597">
    <property type="term" value="C:periplasmic space"/>
    <property type="evidence" value="ECO:0007669"/>
    <property type="project" value="UniProtKB-SubCell"/>
</dbReference>
<accession>A0A430A678</accession>
<evidence type="ECO:0000313" key="7">
    <source>
        <dbReference type="EMBL" id="RSU02368.1"/>
    </source>
</evidence>
<feature type="domain" description="Heparinase II/III-like C-terminal" evidence="5">
    <location>
        <begin position="375"/>
        <end position="571"/>
    </location>
</feature>
<dbReference type="OrthoDB" id="7335480at2"/>
<dbReference type="Gene3D" id="1.50.10.100">
    <property type="entry name" value="Chondroitin AC/alginate lyase"/>
    <property type="match status" value="1"/>
</dbReference>
<evidence type="ECO:0000256" key="4">
    <source>
        <dbReference type="ARBA" id="ARBA00023239"/>
    </source>
</evidence>
<comment type="caution">
    <text evidence="7">The sequence shown here is derived from an EMBL/GenBank/DDBJ whole genome shotgun (WGS) entry which is preliminary data.</text>
</comment>
<keyword evidence="2" id="KW-0732">Signal</keyword>
<feature type="domain" description="Heparin-sulfate lyase N-terminal" evidence="6">
    <location>
        <begin position="32"/>
        <end position="306"/>
    </location>
</feature>
<organism evidence="7 8">
    <name type="scientific">Vagococcus fessus</name>
    <dbReference type="NCBI Taxonomy" id="120370"/>
    <lineage>
        <taxon>Bacteria</taxon>
        <taxon>Bacillati</taxon>
        <taxon>Bacillota</taxon>
        <taxon>Bacilli</taxon>
        <taxon>Lactobacillales</taxon>
        <taxon>Enterococcaceae</taxon>
        <taxon>Vagococcus</taxon>
    </lineage>
</organism>
<dbReference type="PANTHER" id="PTHR39210:SF1">
    <property type="entry name" value="HEPARIN-SULFATE LYASE"/>
    <property type="match status" value="1"/>
</dbReference>
<keyword evidence="8" id="KW-1185">Reference proteome</keyword>
<protein>
    <submittedName>
        <fullName evidence="7">Uncharacterized protein</fullName>
    </submittedName>
</protein>
<dbReference type="Gene3D" id="2.70.98.70">
    <property type="match status" value="1"/>
</dbReference>
<dbReference type="InterPro" id="IPR008929">
    <property type="entry name" value="Chondroitin_lyas"/>
</dbReference>
<evidence type="ECO:0000259" key="5">
    <source>
        <dbReference type="Pfam" id="PF07940"/>
    </source>
</evidence>
<keyword evidence="4" id="KW-0456">Lyase</keyword>
<sequence length="669" mass="77704">MGYFYPIPFFYKKTVEEDVQMKQAEFIKMIHKNNFAKTAEAIENADHLLENNFVFTHPYDMEPYHKIINMKKIDWLYTPNEDEEWIFMLNRQEYLIDLLTAYYVTDKDKYLLKAKDLMLEWLVNCAEPGGLAWRTIDTGIRVLYWSVLYTELKQSEFLKPEEKKQLDDGLKMQVNYLDEHYITKYDLSNWGVLISSGIVVLANQHPELVSIESYERNEARLVKQCQLQVQNSGLHWEQSPLYFMEVWRQLSLVMLSYKEVLNECPTVITETVNRMLEVAPYFVKPNGYILQQGDTDLIKIDDMIQTFSLILDKELPTRHIERVCLDLLVLTFDSVKTKFKVLDIQKRLGELQTSKKQKQCIDYETGNFFYHKDWEADSSFLHIFNGVISSGHGHASLGHFDYMVSGEDVMIDPGRYTYCETPERLLLKEAKSHNVLVINEEPFTEIKDSWAFKKSTTPLSSVSSTYNDVTTTQISYLEEQSTGNKLVTRTFIWFQKEELLIVTDHIKASGHNKVEQFLNLGETITPEISEKIVVFRGDKTTLYTHQNYQQISKEESLWSPTYNKMSETTRLKMSSEFDGSFFGYTVYSLNNQTAATLAKVEQSANAGGVSIDKCVGIKVTIGDNEKIISLQHQDTFSGHKLYYVENEAVYGKVTLVNIENGVRDYQRLL</sequence>
<evidence type="ECO:0000259" key="6">
    <source>
        <dbReference type="Pfam" id="PF16889"/>
    </source>
</evidence>
<reference evidence="7 8" key="1">
    <citation type="submission" date="2017-05" db="EMBL/GenBank/DDBJ databases">
        <title>Vagococcus spp. assemblies.</title>
        <authorList>
            <person name="Gulvik C.A."/>
        </authorList>
    </citation>
    <scope>NUCLEOTIDE SEQUENCE [LARGE SCALE GENOMIC DNA]</scope>
    <source>
        <strain evidence="7 8">CCUG 41755</strain>
    </source>
</reference>
<dbReference type="AlphaFoldDB" id="A0A430A678"/>
<name>A0A430A678_9ENTE</name>
<evidence type="ECO:0000313" key="8">
    <source>
        <dbReference type="Proteomes" id="UP000287101"/>
    </source>
</evidence>
<proteinExistence type="predicted"/>
<dbReference type="SUPFAM" id="SSF48230">
    <property type="entry name" value="Chondroitin AC/alginate lyase"/>
    <property type="match status" value="1"/>
</dbReference>
<dbReference type="Pfam" id="PF07940">
    <property type="entry name" value="Hepar_II_III_C"/>
    <property type="match status" value="1"/>
</dbReference>
<evidence type="ECO:0000256" key="3">
    <source>
        <dbReference type="ARBA" id="ARBA00022764"/>
    </source>
</evidence>
<dbReference type="Proteomes" id="UP000287101">
    <property type="component" value="Unassembled WGS sequence"/>
</dbReference>
<gene>
    <name evidence="7" type="ORF">CBF31_08335</name>
</gene>
<dbReference type="EMBL" id="NGJY01000003">
    <property type="protein sequence ID" value="RSU02368.1"/>
    <property type="molecule type" value="Genomic_DNA"/>
</dbReference>
<dbReference type="GO" id="GO:0016829">
    <property type="term" value="F:lyase activity"/>
    <property type="evidence" value="ECO:0007669"/>
    <property type="project" value="UniProtKB-KW"/>
</dbReference>
<comment type="subcellular location">
    <subcellularLocation>
        <location evidence="1">Periplasm</location>
    </subcellularLocation>
</comment>